<keyword evidence="3" id="KW-1185">Reference proteome</keyword>
<name>F2Z6G8_YARLI</name>
<protein>
    <submittedName>
        <fullName evidence="2">YALI0A09471p</fullName>
    </submittedName>
</protein>
<dbReference type="OrthoDB" id="10587325at2759"/>
<gene>
    <name evidence="2" type="ORF">YALI0_A09471g</name>
</gene>
<evidence type="ECO:0000256" key="1">
    <source>
        <dbReference type="SAM" id="SignalP"/>
    </source>
</evidence>
<evidence type="ECO:0000313" key="3">
    <source>
        <dbReference type="Proteomes" id="UP000001300"/>
    </source>
</evidence>
<feature type="chain" id="PRO_5013062215" evidence="1">
    <location>
        <begin position="16"/>
        <end position="146"/>
    </location>
</feature>
<reference evidence="2 3" key="1">
    <citation type="journal article" date="2004" name="Nature">
        <title>Genome evolution in yeasts.</title>
        <authorList>
            <consortium name="Genolevures"/>
            <person name="Dujon B."/>
            <person name="Sherman D."/>
            <person name="Fischer G."/>
            <person name="Durrens P."/>
            <person name="Casaregola S."/>
            <person name="Lafontaine I."/>
            <person name="de Montigny J."/>
            <person name="Marck C."/>
            <person name="Neuveglise C."/>
            <person name="Talla E."/>
            <person name="Goffard N."/>
            <person name="Frangeul L."/>
            <person name="Aigle M."/>
            <person name="Anthouard V."/>
            <person name="Babour A."/>
            <person name="Barbe V."/>
            <person name="Barnay S."/>
            <person name="Blanchin S."/>
            <person name="Beckerich J.M."/>
            <person name="Beyne E."/>
            <person name="Bleykasten C."/>
            <person name="Boisrame A."/>
            <person name="Boyer J."/>
            <person name="Cattolico L."/>
            <person name="Confanioleri F."/>
            <person name="de Daruvar A."/>
            <person name="Despons L."/>
            <person name="Fabre E."/>
            <person name="Fairhead C."/>
            <person name="Ferry-Dumazet H."/>
            <person name="Groppi A."/>
            <person name="Hantraye F."/>
            <person name="Hennequin C."/>
            <person name="Jauniaux N."/>
            <person name="Joyet P."/>
            <person name="Kachouri R."/>
            <person name="Kerrest A."/>
            <person name="Koszul R."/>
            <person name="Lemaire M."/>
            <person name="Lesur I."/>
            <person name="Ma L."/>
            <person name="Muller H."/>
            <person name="Nicaud J.M."/>
            <person name="Nikolski M."/>
            <person name="Oztas S."/>
            <person name="Ozier-Kalogeropoulos O."/>
            <person name="Pellenz S."/>
            <person name="Potier S."/>
            <person name="Richard G.F."/>
            <person name="Straub M.L."/>
            <person name="Suleau A."/>
            <person name="Swennene D."/>
            <person name="Tekaia F."/>
            <person name="Wesolowski-Louvel M."/>
            <person name="Westhof E."/>
            <person name="Wirth B."/>
            <person name="Zeniou-Meyer M."/>
            <person name="Zivanovic I."/>
            <person name="Bolotin-Fukuhara M."/>
            <person name="Thierry A."/>
            <person name="Bouchier C."/>
            <person name="Caudron B."/>
            <person name="Scarpelli C."/>
            <person name="Gaillardin C."/>
            <person name="Weissenbach J."/>
            <person name="Wincker P."/>
            <person name="Souciet J.L."/>
        </authorList>
    </citation>
    <scope>NUCLEOTIDE SEQUENCE [LARGE SCALE GENOMIC DNA]</scope>
    <source>
        <strain evidence="3">CLIB 122 / E 150</strain>
    </source>
</reference>
<dbReference type="AlphaFoldDB" id="F2Z6G8"/>
<sequence length="146" mass="14840">MNVVTLLLYVSTVSAVVVTVTLIETAQAVDSSRAATTKSMTSTSSSSRAQILATGTPPMFASAKNAIISNVRSLKVPSASGYLAKDVEPTQSVTPFTLSSSVSPATTASANPTSAVSVAQTNSVSRTGVSVMFLSLSFVLVTCSIA</sequence>
<dbReference type="KEGG" id="yli:2905850"/>
<organism evidence="2 3">
    <name type="scientific">Yarrowia lipolytica (strain CLIB 122 / E 150)</name>
    <name type="common">Yeast</name>
    <name type="synonym">Candida lipolytica</name>
    <dbReference type="NCBI Taxonomy" id="284591"/>
    <lineage>
        <taxon>Eukaryota</taxon>
        <taxon>Fungi</taxon>
        <taxon>Dikarya</taxon>
        <taxon>Ascomycota</taxon>
        <taxon>Saccharomycotina</taxon>
        <taxon>Dipodascomycetes</taxon>
        <taxon>Dipodascales</taxon>
        <taxon>Dipodascales incertae sedis</taxon>
        <taxon>Yarrowia</taxon>
    </lineage>
</organism>
<accession>F2Z6G8</accession>
<evidence type="ECO:0000313" key="2">
    <source>
        <dbReference type="EMBL" id="CAG83831.2"/>
    </source>
</evidence>
<dbReference type="InParanoid" id="F2Z6G8"/>
<dbReference type="Proteomes" id="UP000001300">
    <property type="component" value="Chromosome A"/>
</dbReference>
<dbReference type="EMBL" id="CR382127">
    <property type="protein sequence ID" value="CAG83831.2"/>
    <property type="molecule type" value="Genomic_DNA"/>
</dbReference>
<keyword evidence="1" id="KW-0732">Signal</keyword>
<proteinExistence type="predicted"/>
<dbReference type="VEuPathDB" id="FungiDB:YALI0_A09471g"/>
<feature type="signal peptide" evidence="1">
    <location>
        <begin position="1"/>
        <end position="15"/>
    </location>
</feature>
<dbReference type="HOGENOM" id="CLU_1778916_0_0_1"/>